<protein>
    <submittedName>
        <fullName evidence="3">Phosphate transport system substrate-binding protein</fullName>
    </submittedName>
</protein>
<evidence type="ECO:0000313" key="3">
    <source>
        <dbReference type="EMBL" id="SHF63545.1"/>
    </source>
</evidence>
<reference evidence="3 4" key="1">
    <citation type="submission" date="2016-11" db="EMBL/GenBank/DDBJ databases">
        <authorList>
            <person name="Varghese N."/>
            <person name="Submissions S."/>
        </authorList>
    </citation>
    <scope>NUCLEOTIDE SEQUENCE [LARGE SCALE GENOMIC DNA]</scope>
    <source>
        <strain evidence="3 4">DSM 22613</strain>
    </source>
</reference>
<evidence type="ECO:0000313" key="4">
    <source>
        <dbReference type="Proteomes" id="UP000184105"/>
    </source>
</evidence>
<dbReference type="PROSITE" id="PS51257">
    <property type="entry name" value="PROKAR_LIPOPROTEIN"/>
    <property type="match status" value="1"/>
</dbReference>
<dbReference type="Proteomes" id="UP000184105">
    <property type="component" value="Unassembled WGS sequence"/>
</dbReference>
<keyword evidence="1" id="KW-0732">Signal</keyword>
<evidence type="ECO:0000256" key="1">
    <source>
        <dbReference type="ARBA" id="ARBA00022729"/>
    </source>
</evidence>
<keyword evidence="4" id="KW-1185">Reference proteome</keyword>
<dbReference type="Gene3D" id="3.40.190.10">
    <property type="entry name" value="Periplasmic binding protein-like II"/>
    <property type="match status" value="2"/>
</dbReference>
<dbReference type="InterPro" id="IPR024370">
    <property type="entry name" value="PBP_domain"/>
</dbReference>
<feature type="domain" description="PBP" evidence="2">
    <location>
        <begin position="32"/>
        <end position="292"/>
    </location>
</feature>
<dbReference type="RefSeq" id="WP_025837937.1">
    <property type="nucleotide sequence ID" value="NZ_BAKP01000013.1"/>
</dbReference>
<evidence type="ECO:0000259" key="2">
    <source>
        <dbReference type="Pfam" id="PF12849"/>
    </source>
</evidence>
<comment type="caution">
    <text evidence="3">The sequence shown here is derived from an EMBL/GenBank/DDBJ whole genome shotgun (WGS) entry which is preliminary data.</text>
</comment>
<dbReference type="InterPro" id="IPR050811">
    <property type="entry name" value="Phosphate_ABC_transporter"/>
</dbReference>
<dbReference type="AlphaFoldDB" id="A0AAX2F1W4"/>
<gene>
    <name evidence="3" type="ORF">SAMN05444364_103113</name>
</gene>
<dbReference type="SUPFAM" id="SSF53850">
    <property type="entry name" value="Periplasmic binding protein-like II"/>
    <property type="match status" value="1"/>
</dbReference>
<dbReference type="PANTHER" id="PTHR30570">
    <property type="entry name" value="PERIPLASMIC PHOSPHATE BINDING COMPONENT OF PHOSPHATE ABC TRANSPORTER"/>
    <property type="match status" value="1"/>
</dbReference>
<accession>A0AAX2F1W4</accession>
<proteinExistence type="predicted"/>
<name>A0AAX2F1W4_9BACT</name>
<sequence>MNRSRFYIAVGLMLSFVFLLSSCGQKKNKDGRTDTPTSGTIKFASDESFSPIIEELLQNYQFRYPLAHLLPIYTDDNKGMQLLLDQKVNLFFTSHVLTKGEDALLQEKGPIPAVFPIGYDGIAFIVNNTNVDSCITVTNVKKILSGQITKWNQLNPKNEKGNIEVVFDNKASATLHYVVDSILGGKNIKSENIVAASNSKSVIDYVHKTPNAIGVIGSNWLNDHRDSTNTTFKKDIRVVGLSQASVAQPANSWQPYQAYLLDGRYPFVRTIYALVADPHKALPWAFANFVTNPIGQKIIFRAGLLPYRGDITIRDVHVSTATDQ</sequence>
<dbReference type="PANTHER" id="PTHR30570:SF1">
    <property type="entry name" value="PHOSPHATE-BINDING PROTEIN PSTS"/>
    <property type="match status" value="1"/>
</dbReference>
<organism evidence="3 4">
    <name type="scientific">Prevotella scopos JCM 17725</name>
    <dbReference type="NCBI Taxonomy" id="1236518"/>
    <lineage>
        <taxon>Bacteria</taxon>
        <taxon>Pseudomonadati</taxon>
        <taxon>Bacteroidota</taxon>
        <taxon>Bacteroidia</taxon>
        <taxon>Bacteroidales</taxon>
        <taxon>Prevotellaceae</taxon>
        <taxon>Prevotella</taxon>
    </lineage>
</organism>
<dbReference type="Pfam" id="PF12849">
    <property type="entry name" value="PBP_like_2"/>
    <property type="match status" value="1"/>
</dbReference>
<dbReference type="EMBL" id="FQWA01000003">
    <property type="protein sequence ID" value="SHF63545.1"/>
    <property type="molecule type" value="Genomic_DNA"/>
</dbReference>